<reference evidence="3 4" key="1">
    <citation type="journal article" date="2011" name="Proc. Natl. Acad. Sci. U.S.A.">
        <title>Evolutionary erosion of yeast sex chromosomes by mating-type switching accidents.</title>
        <authorList>
            <person name="Gordon J.L."/>
            <person name="Armisen D."/>
            <person name="Proux-Wera E."/>
            <person name="Oheigeartaigh S.S."/>
            <person name="Byrne K.P."/>
            <person name="Wolfe K.H."/>
        </authorList>
    </citation>
    <scope>NUCLEOTIDE SEQUENCE [LARGE SCALE GENOMIC DNA]</scope>
    <source>
        <strain evidence="4">ATCC 34711 / CBS 6284 / DSM 70876 / NBRC 10599 / NRRL Y-10934 / UCD 77-7</strain>
    </source>
</reference>
<comment type="similarity">
    <text evidence="1">Belongs to the cullin family.</text>
</comment>
<feature type="domain" description="Cullin family profile" evidence="2">
    <location>
        <begin position="443"/>
        <end position="689"/>
    </location>
</feature>
<dbReference type="RefSeq" id="XP_004181399.1">
    <property type="nucleotide sequence ID" value="XM_004181351.1"/>
</dbReference>
<evidence type="ECO:0000313" key="3">
    <source>
        <dbReference type="EMBL" id="CCH61880.1"/>
    </source>
</evidence>
<gene>
    <name evidence="3" type="primary">TBLA0F03430</name>
    <name evidence="3" type="ORF">TBLA_0F03430</name>
</gene>
<evidence type="ECO:0000256" key="1">
    <source>
        <dbReference type="PROSITE-ProRule" id="PRU00330"/>
    </source>
</evidence>
<organism evidence="3 4">
    <name type="scientific">Henningerozyma blattae (strain ATCC 34711 / CBS 6284 / DSM 70876 / NBRC 10599 / NRRL Y-10934 / UCD 77-7)</name>
    <name type="common">Yeast</name>
    <name type="synonym">Tetrapisispora blattae</name>
    <dbReference type="NCBI Taxonomy" id="1071380"/>
    <lineage>
        <taxon>Eukaryota</taxon>
        <taxon>Fungi</taxon>
        <taxon>Dikarya</taxon>
        <taxon>Ascomycota</taxon>
        <taxon>Saccharomycotina</taxon>
        <taxon>Saccharomycetes</taxon>
        <taxon>Saccharomycetales</taxon>
        <taxon>Saccharomycetaceae</taxon>
        <taxon>Henningerozyma</taxon>
    </lineage>
</organism>
<dbReference type="HOGENOM" id="CLU_337750_0_0_1"/>
<dbReference type="GeneID" id="14496989"/>
<dbReference type="InParanoid" id="I2H678"/>
<dbReference type="Gene3D" id="3.30.230.130">
    <property type="entry name" value="Cullin, Chain C, Domain 2"/>
    <property type="match status" value="1"/>
</dbReference>
<evidence type="ECO:0000313" key="4">
    <source>
        <dbReference type="Proteomes" id="UP000002866"/>
    </source>
</evidence>
<dbReference type="Pfam" id="PF26557">
    <property type="entry name" value="Cullin_AB"/>
    <property type="match status" value="1"/>
</dbReference>
<dbReference type="InterPro" id="IPR016158">
    <property type="entry name" value="Cullin_homology"/>
</dbReference>
<name>I2H678_HENB6</name>
<dbReference type="eggNOG" id="KOG2166">
    <property type="taxonomic scope" value="Eukaryota"/>
</dbReference>
<dbReference type="Proteomes" id="UP000002866">
    <property type="component" value="Chromosome 6"/>
</dbReference>
<dbReference type="EMBL" id="HE806321">
    <property type="protein sequence ID" value="CCH61880.1"/>
    <property type="molecule type" value="Genomic_DNA"/>
</dbReference>
<evidence type="ECO:0000259" key="2">
    <source>
        <dbReference type="PROSITE" id="PS50069"/>
    </source>
</evidence>
<proteinExistence type="inferred from homology"/>
<keyword evidence="4" id="KW-1185">Reference proteome</keyword>
<dbReference type="OMA" id="LFQTCVL"/>
<dbReference type="FunCoup" id="I2H678">
    <property type="interactions" value="129"/>
</dbReference>
<dbReference type="InterPro" id="IPR036317">
    <property type="entry name" value="Cullin_homology_sf"/>
</dbReference>
<protein>
    <recommendedName>
        <fullName evidence="2">Cullin family profile domain-containing protein</fullName>
    </recommendedName>
</protein>
<dbReference type="OrthoDB" id="27073at2759"/>
<accession>I2H678</accession>
<dbReference type="STRING" id="1071380.I2H678"/>
<sequence length="813" mass="94987">MSSSGIETAYRISNDLYNLRIQRLETIIFEISDVITTAIEDHFQETVLEQQKYPDFDEQKFYDKEQILDNELGLVGSYSTFGENRFIEMVSLCHSLTSMKLYSKLESSTSKDTKDKFELVNQSKLITKFIKFIDEKVDFLIERSIDLYIDPIEDVSSQELSMFWQPIIKTFRSIIRSTLPVFQYVKINYPRYAKNIPNNLTVPQYLEKRLIIYLEENIGSQRMEFFIGDYWIYLWTKKKIKFEKKLKLSLINCLYNINYTLQDSSSKSVDEIMSERLQKYLIEDFKLPVNENYLQSVKKYFQRNSYLCMSVSLDLVVKMNDVMVENTIMNPTVFRQYFKSLCDSLKVNEEKSIHLHNERDTQLNLLDVRRAFKSRHKMPLFNDLLVSNISSYLNEGHSKYMRTKDPFYFLQSIILLFIITRLFNDVDKMIFNNVHSIMGGTIKFYEFIVRLFDVSIKKIMTNSLSASDYSDNLFLIDYLLRYIPLELTILKIHASFIFRKLIIEGPEKVEMMFKLPFMHSIWKALEAQFKTTPEYQEYNSLLQTIQHTTNISLAYNSNNMDIDSELLTSISPLFLEKLKVPVSLYSQDDENPILPASLDEQISGLESYFRSSNKHDTQIEVKQAYHLHSCEVTSPFILGNGNHLIFQLNLFQTCVLNLFNDYYTLSYDTIAKKTNLSSESLDPTLTSFLQIGLLKKDRTNNFSINKKFHPDKKRIKNGKLRISVAPSRKQQYTNLSSAGTENREGNVSMWQQELLKACITREVKASGNGLNMEVLQEKVSTSIQGFSVGEFKDALNKVVSDGIILQKNVNFYF</sequence>
<dbReference type="AlphaFoldDB" id="I2H678"/>
<dbReference type="PROSITE" id="PS50069">
    <property type="entry name" value="CULLIN_2"/>
    <property type="match status" value="1"/>
</dbReference>
<dbReference type="InterPro" id="IPR059120">
    <property type="entry name" value="Cullin-like_AB"/>
</dbReference>
<dbReference type="SUPFAM" id="SSF75632">
    <property type="entry name" value="Cullin homology domain"/>
    <property type="match status" value="1"/>
</dbReference>
<dbReference type="KEGG" id="tbl:TBLA_0F03430"/>